<comment type="caution">
    <text evidence="1">The sequence shown here is derived from an EMBL/GenBank/DDBJ whole genome shotgun (WGS) entry which is preliminary data.</text>
</comment>
<accession>A0A168C9B9</accession>
<sequence>MAYEHSLMKDREDYYPYRDGAGNLKHPGSPLYIMGCGLNAAGWEELEAWIWTPERMVFDGCSGYVITLTRKDDGIVVIDVKQTACEKSLDGVRRLGVVSEAVLNKLEDVKTRFWGNKAPVPWTNDLEALLRLLLDSMQPEGTFFPRTL</sequence>
<reference evidence="1 2" key="1">
    <citation type="journal article" date="2016" name="Genome Biol. Evol.">
        <title>Divergent and convergent evolution of fungal pathogenicity.</title>
        <authorList>
            <person name="Shang Y."/>
            <person name="Xiao G."/>
            <person name="Zheng P."/>
            <person name="Cen K."/>
            <person name="Zhan S."/>
            <person name="Wang C."/>
        </authorList>
    </citation>
    <scope>NUCLEOTIDE SEQUENCE [LARGE SCALE GENOMIC DNA]</scope>
    <source>
        <strain evidence="1 2">RCEF 1005</strain>
    </source>
</reference>
<dbReference type="Proteomes" id="UP000076881">
    <property type="component" value="Unassembled WGS sequence"/>
</dbReference>
<proteinExistence type="predicted"/>
<evidence type="ECO:0000313" key="2">
    <source>
        <dbReference type="Proteomes" id="UP000076881"/>
    </source>
</evidence>
<dbReference type="EMBL" id="AZHF01000009">
    <property type="protein sequence ID" value="OAA71107.1"/>
    <property type="molecule type" value="Genomic_DNA"/>
</dbReference>
<gene>
    <name evidence="1" type="ORF">LEL_09698</name>
</gene>
<name>A0A168C9B9_CORDF</name>
<dbReference type="AlphaFoldDB" id="A0A168C9B9"/>
<keyword evidence="2" id="KW-1185">Reference proteome</keyword>
<organism evidence="1 2">
    <name type="scientific">Akanthomyces lecanii RCEF 1005</name>
    <dbReference type="NCBI Taxonomy" id="1081108"/>
    <lineage>
        <taxon>Eukaryota</taxon>
        <taxon>Fungi</taxon>
        <taxon>Dikarya</taxon>
        <taxon>Ascomycota</taxon>
        <taxon>Pezizomycotina</taxon>
        <taxon>Sordariomycetes</taxon>
        <taxon>Hypocreomycetidae</taxon>
        <taxon>Hypocreales</taxon>
        <taxon>Cordycipitaceae</taxon>
        <taxon>Akanthomyces</taxon>
        <taxon>Cordyceps confragosa</taxon>
    </lineage>
</organism>
<protein>
    <submittedName>
        <fullName evidence="1">Uncharacterized protein</fullName>
    </submittedName>
</protein>
<evidence type="ECO:0000313" key="1">
    <source>
        <dbReference type="EMBL" id="OAA71107.1"/>
    </source>
</evidence>